<dbReference type="EMBL" id="QPMM01000009">
    <property type="protein sequence ID" value="RFS21196.1"/>
    <property type="molecule type" value="Genomic_DNA"/>
</dbReference>
<evidence type="ECO:0000313" key="2">
    <source>
        <dbReference type="Proteomes" id="UP000260644"/>
    </source>
</evidence>
<dbReference type="Proteomes" id="UP000260644">
    <property type="component" value="Unassembled WGS sequence"/>
</dbReference>
<gene>
    <name evidence="1" type="ORF">DVR12_17840</name>
</gene>
<keyword evidence="2" id="KW-1185">Reference proteome</keyword>
<protein>
    <submittedName>
        <fullName evidence="1">Uncharacterized protein</fullName>
    </submittedName>
</protein>
<name>A0A3E1Y829_9BACT</name>
<accession>A0A3E1Y829</accession>
<organism evidence="1 2">
    <name type="scientific">Chitinophaga silvatica</name>
    <dbReference type="NCBI Taxonomy" id="2282649"/>
    <lineage>
        <taxon>Bacteria</taxon>
        <taxon>Pseudomonadati</taxon>
        <taxon>Bacteroidota</taxon>
        <taxon>Chitinophagia</taxon>
        <taxon>Chitinophagales</taxon>
        <taxon>Chitinophagaceae</taxon>
        <taxon>Chitinophaga</taxon>
    </lineage>
</organism>
<comment type="caution">
    <text evidence="1">The sequence shown here is derived from an EMBL/GenBank/DDBJ whole genome shotgun (WGS) entry which is preliminary data.</text>
</comment>
<dbReference type="AlphaFoldDB" id="A0A3E1Y829"/>
<proteinExistence type="predicted"/>
<reference evidence="1 2" key="1">
    <citation type="submission" date="2018-07" db="EMBL/GenBank/DDBJ databases">
        <title>Chitinophaga K2CV101002-2 sp. nov., isolated from a monsoon evergreen broad-leaved forest soil.</title>
        <authorList>
            <person name="Lv Y."/>
        </authorList>
    </citation>
    <scope>NUCLEOTIDE SEQUENCE [LARGE SCALE GENOMIC DNA]</scope>
    <source>
        <strain evidence="1 2">GDMCC 1.1288</strain>
    </source>
</reference>
<dbReference type="OrthoDB" id="678832at2"/>
<evidence type="ECO:0000313" key="1">
    <source>
        <dbReference type="EMBL" id="RFS21196.1"/>
    </source>
</evidence>
<dbReference type="RefSeq" id="WP_116977144.1">
    <property type="nucleotide sequence ID" value="NZ_QPMM01000009.1"/>
</dbReference>
<sequence length="118" mass="13504">MYSLIAGKYLEKTEVISVIQIYFHNVSVSWLNINCSNTADILLEQEELTGDFNITLNVYTNIEMDIKELALFCSTKWCTELIISNNEMNPYTWIMVSPNGSIKNVSQIPTDDGRFLIL</sequence>